<reference evidence="2" key="1">
    <citation type="journal article" date="2024" name="Proc. Natl. Acad. Sci. U.S.A.">
        <title>Extraordinary preservation of gene collinearity over three hundred million years revealed in homosporous lycophytes.</title>
        <authorList>
            <person name="Li C."/>
            <person name="Wickell D."/>
            <person name="Kuo L.Y."/>
            <person name="Chen X."/>
            <person name="Nie B."/>
            <person name="Liao X."/>
            <person name="Peng D."/>
            <person name="Ji J."/>
            <person name="Jenkins J."/>
            <person name="Williams M."/>
            <person name="Shu S."/>
            <person name="Plott C."/>
            <person name="Barry K."/>
            <person name="Rajasekar S."/>
            <person name="Grimwood J."/>
            <person name="Han X."/>
            <person name="Sun S."/>
            <person name="Hou Z."/>
            <person name="He W."/>
            <person name="Dai G."/>
            <person name="Sun C."/>
            <person name="Schmutz J."/>
            <person name="Leebens-Mack J.H."/>
            <person name="Li F.W."/>
            <person name="Wang L."/>
        </authorList>
    </citation>
    <scope>NUCLEOTIDE SEQUENCE [LARGE SCALE GENOMIC DNA]</scope>
    <source>
        <strain evidence="2">cv. PW_Plant_1</strain>
    </source>
</reference>
<sequence>MGGGDYLHISKDADGLFWEVDNDDDGSFVHVNYSVYPSHQGNGMTSGELNSDSTVATGCCKQVHQPNFQNFNDRCHISPVQDPQLVAKVEEGKLLGNIQNVAENLSTELSKTDFEDFQSDKMAKIPYSATHLQKLLASRNMLYDLHKALDYIHKIIEVVLRDTREMKMILCANRNEASQKNFDEPLHHELHKSASAEIATSASFLSESGVETLTVSNSTHALNLSNGVVSKDLVNNLSAKNQRQKTNIDKARCTQKSTFPTPAKKPKNVADLFFHF</sequence>
<comment type="caution">
    <text evidence="1">The sequence shown here is derived from an EMBL/GenBank/DDBJ whole genome shotgun (WGS) entry which is preliminary data.</text>
</comment>
<gene>
    <name evidence="1" type="ORF">O6H91_07G084300</name>
</gene>
<organism evidence="1 2">
    <name type="scientific">Diphasiastrum complanatum</name>
    <name type="common">Issler's clubmoss</name>
    <name type="synonym">Lycopodium complanatum</name>
    <dbReference type="NCBI Taxonomy" id="34168"/>
    <lineage>
        <taxon>Eukaryota</taxon>
        <taxon>Viridiplantae</taxon>
        <taxon>Streptophyta</taxon>
        <taxon>Embryophyta</taxon>
        <taxon>Tracheophyta</taxon>
        <taxon>Lycopodiopsida</taxon>
        <taxon>Lycopodiales</taxon>
        <taxon>Lycopodiaceae</taxon>
        <taxon>Lycopodioideae</taxon>
        <taxon>Diphasiastrum</taxon>
    </lineage>
</organism>
<dbReference type="EMBL" id="CM055098">
    <property type="protein sequence ID" value="KAJ7550123.1"/>
    <property type="molecule type" value="Genomic_DNA"/>
</dbReference>
<protein>
    <submittedName>
        <fullName evidence="1">Uncharacterized protein</fullName>
    </submittedName>
</protein>
<proteinExistence type="predicted"/>
<accession>A0ACC2D724</accession>
<dbReference type="Proteomes" id="UP001162992">
    <property type="component" value="Chromosome 7"/>
</dbReference>
<keyword evidence="2" id="KW-1185">Reference proteome</keyword>
<evidence type="ECO:0000313" key="1">
    <source>
        <dbReference type="EMBL" id="KAJ7550123.1"/>
    </source>
</evidence>
<evidence type="ECO:0000313" key="2">
    <source>
        <dbReference type="Proteomes" id="UP001162992"/>
    </source>
</evidence>
<name>A0ACC2D724_DIPCM</name>